<dbReference type="GO" id="GO:0016491">
    <property type="term" value="F:oxidoreductase activity"/>
    <property type="evidence" value="ECO:0007669"/>
    <property type="project" value="UniProtKB-KW"/>
</dbReference>
<dbReference type="VEuPathDB" id="FungiDB:PEXP_078270"/>
<keyword evidence="2" id="KW-0560">Oxidoreductase</keyword>
<evidence type="ECO:0000313" key="4">
    <source>
        <dbReference type="Proteomes" id="UP000030143"/>
    </source>
</evidence>
<name>A0A0A2J592_PENEN</name>
<dbReference type="GeneID" id="27683161"/>
<dbReference type="RefSeq" id="XP_016593227.1">
    <property type="nucleotide sequence ID" value="XM_016747740.1"/>
</dbReference>
<evidence type="ECO:0000256" key="2">
    <source>
        <dbReference type="ARBA" id="ARBA00023002"/>
    </source>
</evidence>
<comment type="caution">
    <text evidence="3">The sequence shown here is derived from an EMBL/GenBank/DDBJ whole genome shotgun (WGS) entry which is preliminary data.</text>
</comment>
<dbReference type="Gene3D" id="3.40.50.720">
    <property type="entry name" value="NAD(P)-binding Rossmann-like Domain"/>
    <property type="match status" value="1"/>
</dbReference>
<dbReference type="PANTHER" id="PTHR24321">
    <property type="entry name" value="DEHYDROGENASES, SHORT CHAIN"/>
    <property type="match status" value="1"/>
</dbReference>
<organism evidence="3 4">
    <name type="scientific">Penicillium expansum</name>
    <name type="common">Blue mold rot fungus</name>
    <dbReference type="NCBI Taxonomy" id="27334"/>
    <lineage>
        <taxon>Eukaryota</taxon>
        <taxon>Fungi</taxon>
        <taxon>Dikarya</taxon>
        <taxon>Ascomycota</taxon>
        <taxon>Pezizomycotina</taxon>
        <taxon>Eurotiomycetes</taxon>
        <taxon>Eurotiomycetidae</taxon>
        <taxon>Eurotiales</taxon>
        <taxon>Aspergillaceae</taxon>
        <taxon>Penicillium</taxon>
    </lineage>
</organism>
<dbReference type="PRINTS" id="PR00081">
    <property type="entry name" value="GDHRDH"/>
</dbReference>
<evidence type="ECO:0000256" key="1">
    <source>
        <dbReference type="ARBA" id="ARBA00006484"/>
    </source>
</evidence>
<dbReference type="HOGENOM" id="CLU_010194_1_0_1"/>
<dbReference type="Proteomes" id="UP000030143">
    <property type="component" value="Unassembled WGS sequence"/>
</dbReference>
<dbReference type="STRING" id="27334.A0A0A2J592"/>
<protein>
    <submittedName>
        <fullName evidence="3">Short-chain dehydrogenase/reductase SDR</fullName>
    </submittedName>
</protein>
<dbReference type="InterPro" id="IPR036291">
    <property type="entry name" value="NAD(P)-bd_dom_sf"/>
</dbReference>
<dbReference type="AlphaFoldDB" id="A0A0A2J592"/>
<sequence>MTTPVFAGQIILITGAASGIGRATSIKLAIQGASLALTDINSAALSETETKCSTKHPGQSHSLHTVDVSDAAAVDAMVAAVVACHGRLDHIFNCAGVNPTPKSILETTDTYWQLLVSVNLQGTFNVCRAGIPHLRSGASVVNVSSIAGVRPCAGMAVYAATKAAPGDIHTPTNAAVVIGGTTLQNSAAKIALGRLGQPDEVADVVLWLLQSSFVNGSVVEINGGVE</sequence>
<dbReference type="Pfam" id="PF00106">
    <property type="entry name" value="adh_short"/>
    <property type="match status" value="1"/>
</dbReference>
<gene>
    <name evidence="3" type="ORF">PEX2_104710</name>
</gene>
<accession>A0A0A2J592</accession>
<dbReference type="CDD" id="cd05233">
    <property type="entry name" value="SDR_c"/>
    <property type="match status" value="1"/>
</dbReference>
<dbReference type="EMBL" id="JQFZ01000372">
    <property type="protein sequence ID" value="KGO49838.1"/>
    <property type="molecule type" value="Genomic_DNA"/>
</dbReference>
<comment type="similarity">
    <text evidence="1">Belongs to the short-chain dehydrogenases/reductases (SDR) family.</text>
</comment>
<dbReference type="PANTHER" id="PTHR24321:SF8">
    <property type="entry name" value="ESTRADIOL 17-BETA-DEHYDROGENASE 8-RELATED"/>
    <property type="match status" value="1"/>
</dbReference>
<evidence type="ECO:0000313" key="3">
    <source>
        <dbReference type="EMBL" id="KGO49838.1"/>
    </source>
</evidence>
<proteinExistence type="inferred from homology"/>
<dbReference type="InterPro" id="IPR002347">
    <property type="entry name" value="SDR_fam"/>
</dbReference>
<reference evidence="3 4" key="1">
    <citation type="journal article" date="2015" name="Mol. Plant Microbe Interact.">
        <title>Genome, transcriptome, and functional analyses of Penicillium expansum provide new insights into secondary metabolism and pathogenicity.</title>
        <authorList>
            <person name="Ballester A.R."/>
            <person name="Marcet-Houben M."/>
            <person name="Levin E."/>
            <person name="Sela N."/>
            <person name="Selma-Lazaro C."/>
            <person name="Carmona L."/>
            <person name="Wisniewski M."/>
            <person name="Droby S."/>
            <person name="Gonzalez-Candelas L."/>
            <person name="Gabaldon T."/>
        </authorList>
    </citation>
    <scope>NUCLEOTIDE SEQUENCE [LARGE SCALE GENOMIC DNA]</scope>
    <source>
        <strain evidence="3 4">MD-8</strain>
    </source>
</reference>
<dbReference type="SUPFAM" id="SSF51735">
    <property type="entry name" value="NAD(P)-binding Rossmann-fold domains"/>
    <property type="match status" value="1"/>
</dbReference>
<keyword evidence="4" id="KW-1185">Reference proteome</keyword>